<name>A0ABT6QI92_9PSED</name>
<dbReference type="EMBL" id="JARBWL010000001">
    <property type="protein sequence ID" value="MDI2589994.1"/>
    <property type="molecule type" value="Genomic_DNA"/>
</dbReference>
<organism evidence="1 2">
    <name type="scientific">Pseudomonas fungipugnans</name>
    <dbReference type="NCBI Taxonomy" id="3024217"/>
    <lineage>
        <taxon>Bacteria</taxon>
        <taxon>Pseudomonadati</taxon>
        <taxon>Pseudomonadota</taxon>
        <taxon>Gammaproteobacteria</taxon>
        <taxon>Pseudomonadales</taxon>
        <taxon>Pseudomonadaceae</taxon>
        <taxon>Pseudomonas</taxon>
    </lineage>
</organism>
<dbReference type="Proteomes" id="UP001159100">
    <property type="component" value="Unassembled WGS sequence"/>
</dbReference>
<reference evidence="1 2" key="1">
    <citation type="submission" date="2023-02" db="EMBL/GenBank/DDBJ databases">
        <title>Pseudomonas chrutzelriedensis sp. nov., a potently antifungal strain isolated from moss.</title>
        <authorList>
            <person name="Schnyder A."/>
            <person name="Kalawong R."/>
            <person name="Eberl L."/>
            <person name="Agnoli K."/>
        </authorList>
    </citation>
    <scope>NUCLEOTIDE SEQUENCE [LARGE SCALE GENOMIC DNA]</scope>
    <source>
        <strain evidence="1 2">681</strain>
    </source>
</reference>
<keyword evidence="2" id="KW-1185">Reference proteome</keyword>
<proteinExistence type="predicted"/>
<protein>
    <submittedName>
        <fullName evidence="1">Uncharacterized protein</fullName>
    </submittedName>
</protein>
<evidence type="ECO:0000313" key="2">
    <source>
        <dbReference type="Proteomes" id="UP001159100"/>
    </source>
</evidence>
<dbReference type="RefSeq" id="WP_259494455.1">
    <property type="nucleotide sequence ID" value="NZ_JARBWL010000001.1"/>
</dbReference>
<evidence type="ECO:0000313" key="1">
    <source>
        <dbReference type="EMBL" id="MDI2589994.1"/>
    </source>
</evidence>
<gene>
    <name evidence="1" type="ORF">POF45_00920</name>
</gene>
<sequence>MSVEKRFEALMMMSDELKRTGVIDRDEWRELAEEASAFYAHAVEGLEGGP</sequence>
<accession>A0ABT6QI92</accession>
<comment type="caution">
    <text evidence="1">The sequence shown here is derived from an EMBL/GenBank/DDBJ whole genome shotgun (WGS) entry which is preliminary data.</text>
</comment>